<reference evidence="4" key="3">
    <citation type="submission" date="2018-07" db="EMBL/GenBank/DDBJ databases">
        <title>WGS assembly of Glycine max.</title>
        <authorList>
            <person name="Schmutz J."/>
            <person name="Cannon S."/>
            <person name="Schlueter J."/>
            <person name="Ma J."/>
            <person name="Mitros T."/>
            <person name="Nelson W."/>
            <person name="Hyten D."/>
            <person name="Song Q."/>
            <person name="Thelen J."/>
            <person name="Cheng J."/>
            <person name="Xu D."/>
            <person name="Hellsten U."/>
            <person name="May G."/>
            <person name="Yu Y."/>
            <person name="Sakurai T."/>
            <person name="Umezawa T."/>
            <person name="Bhattacharyya M."/>
            <person name="Sandhu D."/>
            <person name="Valliyodan B."/>
            <person name="Lindquist E."/>
            <person name="Peto M."/>
            <person name="Grant D."/>
            <person name="Shu S."/>
            <person name="Goodstein D."/>
            <person name="Barry K."/>
            <person name="Futrell-Griggs M."/>
            <person name="Abernathy B."/>
            <person name="Du J."/>
            <person name="Tian Z."/>
            <person name="Zhu L."/>
            <person name="Gill N."/>
            <person name="Joshi T."/>
            <person name="Libault M."/>
            <person name="Sethuraman A."/>
            <person name="Zhang X."/>
            <person name="Shinozaki K."/>
            <person name="Nguyen H."/>
            <person name="Wing R."/>
            <person name="Cregan P."/>
            <person name="Specht J."/>
            <person name="Grimwood J."/>
            <person name="Rokhsar D."/>
            <person name="Stacey G."/>
            <person name="Shoemaker R."/>
            <person name="Jackson S."/>
        </authorList>
    </citation>
    <scope>NUCLEOTIDE SEQUENCE</scope>
    <source>
        <tissue evidence="4">Callus</tissue>
    </source>
</reference>
<dbReference type="EMBL" id="CM000851">
    <property type="protein sequence ID" value="KRG99158.1"/>
    <property type="molecule type" value="Genomic_DNA"/>
</dbReference>
<evidence type="ECO:0000313" key="4">
    <source>
        <dbReference type="EMBL" id="KRG99158.1"/>
    </source>
</evidence>
<accession>A0A0R0EZG6</accession>
<evidence type="ECO:0000313" key="5">
    <source>
        <dbReference type="EnsemblPlants" id="KRG99158"/>
    </source>
</evidence>
<evidence type="ECO:0000256" key="2">
    <source>
        <dbReference type="ARBA" id="ARBA00023277"/>
    </source>
</evidence>
<dbReference type="Gramene" id="KRG99158">
    <property type="protein sequence ID" value="KRG99158"/>
    <property type="gene ID" value="GLYMA_18G125300"/>
</dbReference>
<dbReference type="PANTHER" id="PTHR46999:SF1">
    <property type="entry name" value="ALPHA-GLUCAN WATER DIKINASE 1, CHLOROPLASTIC"/>
    <property type="match status" value="1"/>
</dbReference>
<feature type="domain" description="Alpha-glucan water dikinase-like N-terminal Ig-like" evidence="3">
    <location>
        <begin position="35"/>
        <end position="137"/>
    </location>
</feature>
<evidence type="ECO:0000313" key="6">
    <source>
        <dbReference type="Proteomes" id="UP000008827"/>
    </source>
</evidence>
<organism evidence="4">
    <name type="scientific">Glycine max</name>
    <name type="common">Soybean</name>
    <name type="synonym">Glycine hispida</name>
    <dbReference type="NCBI Taxonomy" id="3847"/>
    <lineage>
        <taxon>Eukaryota</taxon>
        <taxon>Viridiplantae</taxon>
        <taxon>Streptophyta</taxon>
        <taxon>Embryophyta</taxon>
        <taxon>Tracheophyta</taxon>
        <taxon>Spermatophyta</taxon>
        <taxon>Magnoliopsida</taxon>
        <taxon>eudicotyledons</taxon>
        <taxon>Gunneridae</taxon>
        <taxon>Pentapetalae</taxon>
        <taxon>rosids</taxon>
        <taxon>fabids</taxon>
        <taxon>Fabales</taxon>
        <taxon>Fabaceae</taxon>
        <taxon>Papilionoideae</taxon>
        <taxon>50 kb inversion clade</taxon>
        <taxon>NPAAA clade</taxon>
        <taxon>indigoferoid/millettioid clade</taxon>
        <taxon>Phaseoleae</taxon>
        <taxon>Glycine</taxon>
        <taxon>Glycine subgen. Soja</taxon>
    </lineage>
</organism>
<name>A0A0R0EZG6_SOYBN</name>
<keyword evidence="2" id="KW-0119">Carbohydrate metabolism</keyword>
<dbReference type="STRING" id="3847.A0A0R0EZG6"/>
<dbReference type="PANTHER" id="PTHR46999">
    <property type="entry name" value="ALPHA-GLUCAN WATER DIKINASE 1, CHLOROPLASTIC-RELATED"/>
    <property type="match status" value="1"/>
</dbReference>
<dbReference type="Pfam" id="PF23166">
    <property type="entry name" value="Ig_N_CWD1"/>
    <property type="match status" value="2"/>
</dbReference>
<evidence type="ECO:0000256" key="1">
    <source>
        <dbReference type="ARBA" id="ARBA00022723"/>
    </source>
</evidence>
<sequence>MSYSTRFSPSTELVEGKIFARLDRGEGFGKLEAYKGCNLSGKWILHWGVSRVDDVGSEWDQPPLDMIAPIPPGSIPIKDYAIETPMKKSLSSTEGDILHEVKIDLKPNNDISAINFVLKDEETGAWYQHKGRDFKGPLGQISNILLKSEATHDKVQDDNSGSRNTKVENSQLEDIPGDILLHWGVCRDNLKWWEIPPAPHPPETIAFKDRALRTKLQLESKFLDMLF</sequence>
<reference evidence="4 5" key="1">
    <citation type="journal article" date="2010" name="Nature">
        <title>Genome sequence of the palaeopolyploid soybean.</title>
        <authorList>
            <person name="Schmutz J."/>
            <person name="Cannon S.B."/>
            <person name="Schlueter J."/>
            <person name="Ma J."/>
            <person name="Mitros T."/>
            <person name="Nelson W."/>
            <person name="Hyten D.L."/>
            <person name="Song Q."/>
            <person name="Thelen J.J."/>
            <person name="Cheng J."/>
            <person name="Xu D."/>
            <person name="Hellsten U."/>
            <person name="May G.D."/>
            <person name="Yu Y."/>
            <person name="Sakurai T."/>
            <person name="Umezawa T."/>
            <person name="Bhattacharyya M.K."/>
            <person name="Sandhu D."/>
            <person name="Valliyodan B."/>
            <person name="Lindquist E."/>
            <person name="Peto M."/>
            <person name="Grant D."/>
            <person name="Shu S."/>
            <person name="Goodstein D."/>
            <person name="Barry K."/>
            <person name="Futrell-Griggs M."/>
            <person name="Abernathy B."/>
            <person name="Du J."/>
            <person name="Tian Z."/>
            <person name="Zhu L."/>
            <person name="Gill N."/>
            <person name="Joshi T."/>
            <person name="Libault M."/>
            <person name="Sethuraman A."/>
            <person name="Zhang X.-C."/>
            <person name="Shinozaki K."/>
            <person name="Nguyen H.T."/>
            <person name="Wing R.A."/>
            <person name="Cregan P."/>
            <person name="Specht J."/>
            <person name="Grimwood J."/>
            <person name="Rokhsar D."/>
            <person name="Stacey G."/>
            <person name="Shoemaker R.C."/>
            <person name="Jackson S.A."/>
        </authorList>
    </citation>
    <scope>NUCLEOTIDE SEQUENCE</scope>
    <source>
        <strain evidence="5">cv. Williams 82</strain>
        <tissue evidence="4">Callus</tissue>
    </source>
</reference>
<evidence type="ECO:0000259" key="3">
    <source>
        <dbReference type="Pfam" id="PF23166"/>
    </source>
</evidence>
<gene>
    <name evidence="4" type="ORF">GLYMA_18G125300</name>
</gene>
<protein>
    <recommendedName>
        <fullName evidence="3">Alpha-glucan water dikinase-like N-terminal Ig-like domain-containing protein</fullName>
    </recommendedName>
</protein>
<dbReference type="EnsemblPlants" id="KRG99158">
    <property type="protein sequence ID" value="KRG99158"/>
    <property type="gene ID" value="GLYMA_18G125300"/>
</dbReference>
<feature type="domain" description="Alpha-glucan water dikinase-like N-terminal Ig-like" evidence="3">
    <location>
        <begin position="161"/>
        <end position="220"/>
    </location>
</feature>
<dbReference type="InParanoid" id="A0A0R0EZG6"/>
<dbReference type="GO" id="GO:0046872">
    <property type="term" value="F:metal ion binding"/>
    <property type="evidence" value="ECO:0007669"/>
    <property type="project" value="UniProtKB-KW"/>
</dbReference>
<keyword evidence="6" id="KW-1185">Reference proteome</keyword>
<dbReference type="InterPro" id="IPR056301">
    <property type="entry name" value="GWD-like_N_Ig"/>
</dbReference>
<dbReference type="AlphaFoldDB" id="A0A0R0EZG6"/>
<keyword evidence="1" id="KW-0479">Metal-binding</keyword>
<dbReference type="Proteomes" id="UP000008827">
    <property type="component" value="Chromosome 18"/>
</dbReference>
<reference evidence="5" key="2">
    <citation type="submission" date="2018-02" db="UniProtKB">
        <authorList>
            <consortium name="EnsemblPlants"/>
        </authorList>
    </citation>
    <scope>IDENTIFICATION</scope>
    <source>
        <strain evidence="5">Williams 82</strain>
    </source>
</reference>
<proteinExistence type="predicted"/>